<evidence type="ECO:0000256" key="6">
    <source>
        <dbReference type="SAM" id="MobiDB-lite"/>
    </source>
</evidence>
<organism evidence="8 9">
    <name type="scientific">Arthrobacter russicus</name>
    <dbReference type="NCBI Taxonomy" id="172040"/>
    <lineage>
        <taxon>Bacteria</taxon>
        <taxon>Bacillati</taxon>
        <taxon>Actinomycetota</taxon>
        <taxon>Actinomycetes</taxon>
        <taxon>Micrococcales</taxon>
        <taxon>Micrococcaceae</taxon>
        <taxon>Arthrobacter</taxon>
    </lineage>
</organism>
<evidence type="ECO:0000256" key="2">
    <source>
        <dbReference type="ARBA" id="ARBA00022448"/>
    </source>
</evidence>
<keyword evidence="9" id="KW-1185">Reference proteome</keyword>
<dbReference type="Gene3D" id="3.40.50.300">
    <property type="entry name" value="P-loop containing nucleotide triphosphate hydrolases"/>
    <property type="match status" value="1"/>
</dbReference>
<evidence type="ECO:0000313" key="8">
    <source>
        <dbReference type="EMBL" id="MDR6269354.1"/>
    </source>
</evidence>
<dbReference type="Pfam" id="PF00005">
    <property type="entry name" value="ABC_tran"/>
    <property type="match status" value="1"/>
</dbReference>
<dbReference type="PANTHER" id="PTHR42711:SF16">
    <property type="entry name" value="ABC TRANSPORTER ATP-BINDING PROTEIN"/>
    <property type="match status" value="1"/>
</dbReference>
<feature type="region of interest" description="Disordered" evidence="6">
    <location>
        <begin position="308"/>
        <end position="327"/>
    </location>
</feature>
<dbReference type="PROSITE" id="PS00211">
    <property type="entry name" value="ABC_TRANSPORTER_1"/>
    <property type="match status" value="1"/>
</dbReference>
<gene>
    <name evidence="8" type="ORF">JOE69_001592</name>
</gene>
<name>A0ABU1JB37_9MICC</name>
<feature type="domain" description="ABC transporter" evidence="7">
    <location>
        <begin position="11"/>
        <end position="244"/>
    </location>
</feature>
<dbReference type="SUPFAM" id="SSF52540">
    <property type="entry name" value="P-loop containing nucleoside triphosphate hydrolases"/>
    <property type="match status" value="1"/>
</dbReference>
<dbReference type="SMART" id="SM00382">
    <property type="entry name" value="AAA"/>
    <property type="match status" value="1"/>
</dbReference>
<dbReference type="InterPro" id="IPR003593">
    <property type="entry name" value="AAA+_ATPase"/>
</dbReference>
<accession>A0ABU1JB37</accession>
<comment type="subcellular location">
    <subcellularLocation>
        <location evidence="1">Cell membrane</location>
        <topology evidence="1">Peripheral membrane protein</topology>
    </subcellularLocation>
</comment>
<evidence type="ECO:0000256" key="3">
    <source>
        <dbReference type="ARBA" id="ARBA00022741"/>
    </source>
</evidence>
<dbReference type="Proteomes" id="UP001185069">
    <property type="component" value="Unassembled WGS sequence"/>
</dbReference>
<proteinExistence type="predicted"/>
<protein>
    <submittedName>
        <fullName evidence="8">ABC-2 type transport system ATP-binding protein</fullName>
    </submittedName>
</protein>
<reference evidence="8 9" key="1">
    <citation type="submission" date="2023-07" db="EMBL/GenBank/DDBJ databases">
        <title>Sequencing the genomes of 1000 actinobacteria strains.</title>
        <authorList>
            <person name="Klenk H.-P."/>
        </authorList>
    </citation>
    <scope>NUCLEOTIDE SEQUENCE [LARGE SCALE GENOMIC DNA]</scope>
    <source>
        <strain evidence="8 9">DSM 14555</strain>
    </source>
</reference>
<evidence type="ECO:0000256" key="4">
    <source>
        <dbReference type="ARBA" id="ARBA00022840"/>
    </source>
</evidence>
<dbReference type="PROSITE" id="PS50893">
    <property type="entry name" value="ABC_TRANSPORTER_2"/>
    <property type="match status" value="1"/>
</dbReference>
<keyword evidence="3" id="KW-0547">Nucleotide-binding</keyword>
<evidence type="ECO:0000256" key="1">
    <source>
        <dbReference type="ARBA" id="ARBA00004202"/>
    </source>
</evidence>
<evidence type="ECO:0000313" key="9">
    <source>
        <dbReference type="Proteomes" id="UP001185069"/>
    </source>
</evidence>
<evidence type="ECO:0000259" key="7">
    <source>
        <dbReference type="PROSITE" id="PS50893"/>
    </source>
</evidence>
<dbReference type="GO" id="GO:0005524">
    <property type="term" value="F:ATP binding"/>
    <property type="evidence" value="ECO:0007669"/>
    <property type="project" value="UniProtKB-KW"/>
</dbReference>
<keyword evidence="2" id="KW-0813">Transport</keyword>
<keyword evidence="4 8" id="KW-0067">ATP-binding</keyword>
<dbReference type="InterPro" id="IPR003439">
    <property type="entry name" value="ABC_transporter-like_ATP-bd"/>
</dbReference>
<dbReference type="RefSeq" id="WP_309797608.1">
    <property type="nucleotide sequence ID" value="NZ_BAAAHY010000005.1"/>
</dbReference>
<sequence>MDTFPDDEIAISARGLRCAYGNFEAVRGVDLTIRNGEFFALLGTNGAGKTTTMETLEGHRPASAGTVRVLDGDPYAQKAAIRPRLGIMLQEAGFADDLTVTETVDLWLRQSSSPRGAASARPTVIAEALETLELADKSGTRVKQLSGGQRRRLDLVLATANQPEVLFLDEPTTGLDPESRERTWAVVNAMHRAGTTVFLTTHYLEEATQYAQRMAIMHDGVIALSGSVAEVLAAEPAAISFSVPPGVSLSGLNPQATVRQEAAWQRVELRSNRLQDDLHALLAWAAANSISLERLKASEASLDEVFRRVSSGSRDSKSPVSAMEDAA</sequence>
<dbReference type="InterPro" id="IPR050763">
    <property type="entry name" value="ABC_transporter_ATP-binding"/>
</dbReference>
<comment type="caution">
    <text evidence="8">The sequence shown here is derived from an EMBL/GenBank/DDBJ whole genome shotgun (WGS) entry which is preliminary data.</text>
</comment>
<keyword evidence="5" id="KW-0046">Antibiotic resistance</keyword>
<evidence type="ECO:0000256" key="5">
    <source>
        <dbReference type="ARBA" id="ARBA00023251"/>
    </source>
</evidence>
<dbReference type="PANTHER" id="PTHR42711">
    <property type="entry name" value="ABC TRANSPORTER ATP-BINDING PROTEIN"/>
    <property type="match status" value="1"/>
</dbReference>
<dbReference type="CDD" id="cd03230">
    <property type="entry name" value="ABC_DR_subfamily_A"/>
    <property type="match status" value="1"/>
</dbReference>
<dbReference type="EMBL" id="JAVDQF010000001">
    <property type="protein sequence ID" value="MDR6269354.1"/>
    <property type="molecule type" value="Genomic_DNA"/>
</dbReference>
<dbReference type="InterPro" id="IPR017871">
    <property type="entry name" value="ABC_transporter-like_CS"/>
</dbReference>
<dbReference type="InterPro" id="IPR027417">
    <property type="entry name" value="P-loop_NTPase"/>
</dbReference>